<evidence type="ECO:0000313" key="3">
    <source>
        <dbReference type="Proteomes" id="UP000792457"/>
    </source>
</evidence>
<keyword evidence="1" id="KW-0472">Membrane</keyword>
<dbReference type="AlphaFoldDB" id="A0A8K0NXB9"/>
<keyword evidence="1" id="KW-0812">Transmembrane</keyword>
<proteinExistence type="predicted"/>
<reference evidence="2" key="2">
    <citation type="submission" date="2017-10" db="EMBL/GenBank/DDBJ databases">
        <title>Ladona fulva Genome sequencing and assembly.</title>
        <authorList>
            <person name="Murali S."/>
            <person name="Richards S."/>
            <person name="Bandaranaike D."/>
            <person name="Bellair M."/>
            <person name="Blankenburg K."/>
            <person name="Chao H."/>
            <person name="Dinh H."/>
            <person name="Doddapaneni H."/>
            <person name="Dugan-Rocha S."/>
            <person name="Elkadiri S."/>
            <person name="Gnanaolivu R."/>
            <person name="Hernandez B."/>
            <person name="Skinner E."/>
            <person name="Javaid M."/>
            <person name="Lee S."/>
            <person name="Li M."/>
            <person name="Ming W."/>
            <person name="Munidasa M."/>
            <person name="Muniz J."/>
            <person name="Nguyen L."/>
            <person name="Hughes D."/>
            <person name="Osuji N."/>
            <person name="Pu L.-L."/>
            <person name="Puazo M."/>
            <person name="Qu C."/>
            <person name="Quiroz J."/>
            <person name="Raj R."/>
            <person name="Weissenberger G."/>
            <person name="Xin Y."/>
            <person name="Zou X."/>
            <person name="Han Y."/>
            <person name="Worley K."/>
            <person name="Muzny D."/>
            <person name="Gibbs R."/>
        </authorList>
    </citation>
    <scope>NUCLEOTIDE SEQUENCE</scope>
    <source>
        <strain evidence="2">Sampled in the wild</strain>
    </source>
</reference>
<gene>
    <name evidence="2" type="ORF">J437_LFUL000042</name>
</gene>
<name>A0A8K0NXB9_LADFU</name>
<dbReference type="Proteomes" id="UP000792457">
    <property type="component" value="Unassembled WGS sequence"/>
</dbReference>
<evidence type="ECO:0000256" key="1">
    <source>
        <dbReference type="SAM" id="Phobius"/>
    </source>
</evidence>
<sequence length="138" mass="14902">MTGIRPLPQAKYQLLIESQRSNLHIKIVVVTAILIFSVIGVAVVGYFLYKDEYYQIFDTSVVPSIDEIDDLPVNHTVSSISSSGAIRPFISLSLVGSGEKSGNTKFGGSSKGSSKITMCVILISLKGWCFSSHITSLS</sequence>
<organism evidence="2 3">
    <name type="scientific">Ladona fulva</name>
    <name type="common">Scarce chaser dragonfly</name>
    <name type="synonym">Libellula fulva</name>
    <dbReference type="NCBI Taxonomy" id="123851"/>
    <lineage>
        <taxon>Eukaryota</taxon>
        <taxon>Metazoa</taxon>
        <taxon>Ecdysozoa</taxon>
        <taxon>Arthropoda</taxon>
        <taxon>Hexapoda</taxon>
        <taxon>Insecta</taxon>
        <taxon>Pterygota</taxon>
        <taxon>Palaeoptera</taxon>
        <taxon>Odonata</taxon>
        <taxon>Epiprocta</taxon>
        <taxon>Anisoptera</taxon>
        <taxon>Libelluloidea</taxon>
        <taxon>Libellulidae</taxon>
        <taxon>Ladona</taxon>
    </lineage>
</organism>
<evidence type="ECO:0000313" key="2">
    <source>
        <dbReference type="EMBL" id="KAG8225063.1"/>
    </source>
</evidence>
<reference evidence="2" key="1">
    <citation type="submission" date="2013-04" db="EMBL/GenBank/DDBJ databases">
        <authorList>
            <person name="Qu J."/>
            <person name="Murali S.C."/>
            <person name="Bandaranaike D."/>
            <person name="Bellair M."/>
            <person name="Blankenburg K."/>
            <person name="Chao H."/>
            <person name="Dinh H."/>
            <person name="Doddapaneni H."/>
            <person name="Downs B."/>
            <person name="Dugan-Rocha S."/>
            <person name="Elkadiri S."/>
            <person name="Gnanaolivu R.D."/>
            <person name="Hernandez B."/>
            <person name="Javaid M."/>
            <person name="Jayaseelan J.C."/>
            <person name="Lee S."/>
            <person name="Li M."/>
            <person name="Ming W."/>
            <person name="Munidasa M."/>
            <person name="Muniz J."/>
            <person name="Nguyen L."/>
            <person name="Ongeri F."/>
            <person name="Osuji N."/>
            <person name="Pu L.-L."/>
            <person name="Puazo M."/>
            <person name="Qu C."/>
            <person name="Quiroz J."/>
            <person name="Raj R."/>
            <person name="Weissenberger G."/>
            <person name="Xin Y."/>
            <person name="Zou X."/>
            <person name="Han Y."/>
            <person name="Richards S."/>
            <person name="Worley K."/>
            <person name="Muzny D."/>
            <person name="Gibbs R."/>
        </authorList>
    </citation>
    <scope>NUCLEOTIDE SEQUENCE</scope>
    <source>
        <strain evidence="2">Sampled in the wild</strain>
    </source>
</reference>
<comment type="caution">
    <text evidence="2">The sequence shown here is derived from an EMBL/GenBank/DDBJ whole genome shotgun (WGS) entry which is preliminary data.</text>
</comment>
<keyword evidence="3" id="KW-1185">Reference proteome</keyword>
<accession>A0A8K0NXB9</accession>
<feature type="transmembrane region" description="Helical" evidence="1">
    <location>
        <begin position="27"/>
        <end position="49"/>
    </location>
</feature>
<protein>
    <submittedName>
        <fullName evidence="2">Uncharacterized protein</fullName>
    </submittedName>
</protein>
<dbReference type="EMBL" id="KZ308222">
    <property type="protein sequence ID" value="KAG8225063.1"/>
    <property type="molecule type" value="Genomic_DNA"/>
</dbReference>
<keyword evidence="1" id="KW-1133">Transmembrane helix</keyword>